<feature type="chain" id="PRO_5036459177" description="Pectinesterase inhibitor domain-containing protein" evidence="2">
    <location>
        <begin position="27"/>
        <end position="279"/>
    </location>
</feature>
<dbReference type="EMBL" id="JAAWWB010000031">
    <property type="protein sequence ID" value="KAG6744450.1"/>
    <property type="molecule type" value="Genomic_DNA"/>
</dbReference>
<dbReference type="Pfam" id="PF04043">
    <property type="entry name" value="PMEI"/>
    <property type="match status" value="1"/>
</dbReference>
<dbReference type="CDD" id="cd14859">
    <property type="entry name" value="PMEI_like"/>
    <property type="match status" value="1"/>
</dbReference>
<gene>
    <name evidence="4" type="ORF">POTOM_051079</name>
</gene>
<accession>A0A8X7Y6I5</accession>
<dbReference type="PANTHER" id="PTHR35357:SF8">
    <property type="entry name" value="OS01G0111000 PROTEIN"/>
    <property type="match status" value="1"/>
</dbReference>
<keyword evidence="1 2" id="KW-0732">Signal</keyword>
<protein>
    <recommendedName>
        <fullName evidence="3">Pectinesterase inhibitor domain-containing protein</fullName>
    </recommendedName>
</protein>
<reference evidence="4" key="1">
    <citation type="journal article" date="2020" name="bioRxiv">
        <title>Hybrid origin of Populus tomentosa Carr. identified through genome sequencing and phylogenomic analysis.</title>
        <authorList>
            <person name="An X."/>
            <person name="Gao K."/>
            <person name="Chen Z."/>
            <person name="Li J."/>
            <person name="Yang X."/>
            <person name="Yang X."/>
            <person name="Zhou J."/>
            <person name="Guo T."/>
            <person name="Zhao T."/>
            <person name="Huang S."/>
            <person name="Miao D."/>
            <person name="Khan W.U."/>
            <person name="Rao P."/>
            <person name="Ye M."/>
            <person name="Lei B."/>
            <person name="Liao W."/>
            <person name="Wang J."/>
            <person name="Ji L."/>
            <person name="Li Y."/>
            <person name="Guo B."/>
            <person name="Mustafa N.S."/>
            <person name="Li S."/>
            <person name="Yun Q."/>
            <person name="Keller S.R."/>
            <person name="Mao J."/>
            <person name="Zhang R."/>
            <person name="Strauss S.H."/>
        </authorList>
    </citation>
    <scope>NUCLEOTIDE SEQUENCE</scope>
    <source>
        <strain evidence="4">GM15</strain>
        <tissue evidence="4">Leaf</tissue>
    </source>
</reference>
<dbReference type="Proteomes" id="UP000886885">
    <property type="component" value="Chromosome 16A"/>
</dbReference>
<keyword evidence="5" id="KW-1185">Reference proteome</keyword>
<dbReference type="PANTHER" id="PTHR35357">
    <property type="entry name" value="OS02G0537100 PROTEIN"/>
    <property type="match status" value="1"/>
</dbReference>
<evidence type="ECO:0000259" key="3">
    <source>
        <dbReference type="SMART" id="SM00856"/>
    </source>
</evidence>
<sequence length="279" mass="30464">MVSPPRLLHSISLLLLLLSIFHVSDAATALVDKVCKQTSSYPFCVRSLYSDSRTPEADEYTLAYISVGVAYNNATSTQHYISDQLRSIEVNGSSHHDQQQRLQMCSRGYQRAVSALTMAHNDLDSETFFELARLAAKASSGANDCKAAFKGVPSPTALAKGNQDLVHLCEICGVVAKLFTPNKEAEAIISAALIKCSTRHFDRNEFSSAYGKIFMEKNAVAFSLSREEQNKGYSAGDIAAEVGPKMKEIDSSVVIDERIGGSPSENSYQLHDEAFLKPL</sequence>
<dbReference type="NCBIfam" id="TIGR01614">
    <property type="entry name" value="PME_inhib"/>
    <property type="match status" value="1"/>
</dbReference>
<dbReference type="SMART" id="SM00856">
    <property type="entry name" value="PMEI"/>
    <property type="match status" value="1"/>
</dbReference>
<dbReference type="GO" id="GO:0004857">
    <property type="term" value="F:enzyme inhibitor activity"/>
    <property type="evidence" value="ECO:0007669"/>
    <property type="project" value="InterPro"/>
</dbReference>
<evidence type="ECO:0000313" key="4">
    <source>
        <dbReference type="EMBL" id="KAG6744450.1"/>
    </source>
</evidence>
<evidence type="ECO:0000256" key="2">
    <source>
        <dbReference type="SAM" id="SignalP"/>
    </source>
</evidence>
<dbReference type="AlphaFoldDB" id="A0A8X7Y6I5"/>
<feature type="signal peptide" evidence="2">
    <location>
        <begin position="1"/>
        <end position="26"/>
    </location>
</feature>
<feature type="domain" description="Pectinesterase inhibitor" evidence="3">
    <location>
        <begin position="26"/>
        <end position="175"/>
    </location>
</feature>
<dbReference type="OrthoDB" id="1899876at2759"/>
<organism evidence="4 5">
    <name type="scientific">Populus tomentosa</name>
    <name type="common">Chinese white poplar</name>
    <dbReference type="NCBI Taxonomy" id="118781"/>
    <lineage>
        <taxon>Eukaryota</taxon>
        <taxon>Viridiplantae</taxon>
        <taxon>Streptophyta</taxon>
        <taxon>Embryophyta</taxon>
        <taxon>Tracheophyta</taxon>
        <taxon>Spermatophyta</taxon>
        <taxon>Magnoliopsida</taxon>
        <taxon>eudicotyledons</taxon>
        <taxon>Gunneridae</taxon>
        <taxon>Pentapetalae</taxon>
        <taxon>rosids</taxon>
        <taxon>fabids</taxon>
        <taxon>Malpighiales</taxon>
        <taxon>Salicaceae</taxon>
        <taxon>Saliceae</taxon>
        <taxon>Populus</taxon>
    </lineage>
</organism>
<proteinExistence type="predicted"/>
<comment type="caution">
    <text evidence="4">The sequence shown here is derived from an EMBL/GenBank/DDBJ whole genome shotgun (WGS) entry which is preliminary data.</text>
</comment>
<dbReference type="InterPro" id="IPR006501">
    <property type="entry name" value="Pectinesterase_inhib_dom"/>
</dbReference>
<evidence type="ECO:0000256" key="1">
    <source>
        <dbReference type="ARBA" id="ARBA00022729"/>
    </source>
</evidence>
<name>A0A8X7Y6I5_POPTO</name>
<evidence type="ECO:0000313" key="5">
    <source>
        <dbReference type="Proteomes" id="UP000886885"/>
    </source>
</evidence>